<organism evidence="3 4">
    <name type="scientific">Absidia repens</name>
    <dbReference type="NCBI Taxonomy" id="90262"/>
    <lineage>
        <taxon>Eukaryota</taxon>
        <taxon>Fungi</taxon>
        <taxon>Fungi incertae sedis</taxon>
        <taxon>Mucoromycota</taxon>
        <taxon>Mucoromycotina</taxon>
        <taxon>Mucoromycetes</taxon>
        <taxon>Mucorales</taxon>
        <taxon>Cunninghamellaceae</taxon>
        <taxon>Absidia</taxon>
    </lineage>
</organism>
<feature type="compositionally biased region" description="Polar residues" evidence="1">
    <location>
        <begin position="431"/>
        <end position="441"/>
    </location>
</feature>
<accession>A0A1X2IF30</accession>
<feature type="compositionally biased region" description="Polar residues" evidence="1">
    <location>
        <begin position="196"/>
        <end position="216"/>
    </location>
</feature>
<feature type="compositionally biased region" description="Low complexity" evidence="1">
    <location>
        <begin position="420"/>
        <end position="430"/>
    </location>
</feature>
<evidence type="ECO:0000256" key="1">
    <source>
        <dbReference type="SAM" id="MobiDB-lite"/>
    </source>
</evidence>
<name>A0A1X2IF30_9FUNG</name>
<feature type="region of interest" description="Disordered" evidence="1">
    <location>
        <begin position="379"/>
        <end position="510"/>
    </location>
</feature>
<evidence type="ECO:0000313" key="4">
    <source>
        <dbReference type="Proteomes" id="UP000193560"/>
    </source>
</evidence>
<reference evidence="3 4" key="1">
    <citation type="submission" date="2016-07" db="EMBL/GenBank/DDBJ databases">
        <title>Pervasive Adenine N6-methylation of Active Genes in Fungi.</title>
        <authorList>
            <consortium name="DOE Joint Genome Institute"/>
            <person name="Mondo S.J."/>
            <person name="Dannebaum R.O."/>
            <person name="Kuo R.C."/>
            <person name="Labutti K."/>
            <person name="Haridas S."/>
            <person name="Kuo A."/>
            <person name="Salamov A."/>
            <person name="Ahrendt S.R."/>
            <person name="Lipzen A."/>
            <person name="Sullivan W."/>
            <person name="Andreopoulos W.B."/>
            <person name="Clum A."/>
            <person name="Lindquist E."/>
            <person name="Daum C."/>
            <person name="Ramamoorthy G.K."/>
            <person name="Gryganskyi A."/>
            <person name="Culley D."/>
            <person name="Magnuson J.K."/>
            <person name="James T.Y."/>
            <person name="O'Malley M.A."/>
            <person name="Stajich J.E."/>
            <person name="Spatafora J.W."/>
            <person name="Visel A."/>
            <person name="Grigoriev I.V."/>
        </authorList>
    </citation>
    <scope>NUCLEOTIDE SEQUENCE [LARGE SCALE GENOMIC DNA]</scope>
    <source>
        <strain evidence="3 4">NRRL 1336</strain>
    </source>
</reference>
<dbReference type="EMBL" id="MCGE01000013">
    <property type="protein sequence ID" value="ORZ15321.1"/>
    <property type="molecule type" value="Genomic_DNA"/>
</dbReference>
<comment type="caution">
    <text evidence="3">The sequence shown here is derived from an EMBL/GenBank/DDBJ whole genome shotgun (WGS) entry which is preliminary data.</text>
</comment>
<dbReference type="OrthoDB" id="2290777at2759"/>
<dbReference type="AlphaFoldDB" id="A0A1X2IF30"/>
<feature type="compositionally biased region" description="Polar residues" evidence="1">
    <location>
        <begin position="396"/>
        <end position="409"/>
    </location>
</feature>
<evidence type="ECO:0000256" key="2">
    <source>
        <dbReference type="SAM" id="Phobius"/>
    </source>
</evidence>
<proteinExistence type="predicted"/>
<keyword evidence="2" id="KW-0472">Membrane</keyword>
<keyword evidence="2" id="KW-0812">Transmembrane</keyword>
<keyword evidence="2" id="KW-1133">Transmembrane helix</keyword>
<feature type="compositionally biased region" description="Low complexity" evidence="1">
    <location>
        <begin position="460"/>
        <end position="469"/>
    </location>
</feature>
<feature type="compositionally biased region" description="Polar residues" evidence="1">
    <location>
        <begin position="173"/>
        <end position="187"/>
    </location>
</feature>
<dbReference type="Proteomes" id="UP000193560">
    <property type="component" value="Unassembled WGS sequence"/>
</dbReference>
<sequence>MLHTTKCVGYSPWLNCAQKLAETSPTIFPNTDTGNLLPSPQSSPSLMQRLDSSQSLAHLPPDTAFMIQERSGSDLLDITPLSTADEWTRSHGSLPHHLRLHTCETMQITGKRPSFMTKLFRSRSTNTTIPQHNSNDDDLIHTLRTSDNNSISVSMGDETSDINRSNTILYRSPTLDASNYPNQIDNGENQDLEDTGLQSGRSAMNQSNNGLVSARQSLSPSRTTTTMTNSSNPTHRPSRFSFVSRRTTRLRSVLSRPPSYKRYDNPEQEEQQARDIAALRRLEQYYENERNTGLLHQLIWAEEGLPQAAKALWIPLALYCVGVLVFFGYHRRRATKIHELEQQIGRARRRRLNELLSNMELPSDHYFVIEDRSTSHAHPVVTLLPPPPDYAPMTRPTMTGSISTPPQYNTEDRNLSPRLQPQQQQQQQQQLASSSPTNSSVPMLEVSPSISYHPCSPPHQQQQQQQQQQMRRGQEQDTDEQDDSMHMWQVSQAEETMELERASHSLYRPL</sequence>
<protein>
    <submittedName>
        <fullName evidence="3">Uncharacterized protein</fullName>
    </submittedName>
</protein>
<feature type="transmembrane region" description="Helical" evidence="2">
    <location>
        <begin position="311"/>
        <end position="329"/>
    </location>
</feature>
<keyword evidence="4" id="KW-1185">Reference proteome</keyword>
<feature type="compositionally biased region" description="Low complexity" evidence="1">
    <location>
        <begin position="217"/>
        <end position="242"/>
    </location>
</feature>
<gene>
    <name evidence="3" type="ORF">BCR42DRAFT_51622</name>
</gene>
<evidence type="ECO:0000313" key="3">
    <source>
        <dbReference type="EMBL" id="ORZ15321.1"/>
    </source>
</evidence>
<feature type="region of interest" description="Disordered" evidence="1">
    <location>
        <begin position="173"/>
        <end position="242"/>
    </location>
</feature>